<feature type="region of interest" description="Disordered" evidence="1">
    <location>
        <begin position="235"/>
        <end position="265"/>
    </location>
</feature>
<dbReference type="AlphaFoldDB" id="A0A6C0K8C5"/>
<organism evidence="2">
    <name type="scientific">viral metagenome</name>
    <dbReference type="NCBI Taxonomy" id="1070528"/>
    <lineage>
        <taxon>unclassified sequences</taxon>
        <taxon>metagenomes</taxon>
        <taxon>organismal metagenomes</taxon>
    </lineage>
</organism>
<proteinExistence type="predicted"/>
<name>A0A6C0K8C5_9ZZZZ</name>
<sequence length="265" mass="30194">MEELFKIAERGDYATALNYMKSGEAGLLEQIKQVLKSDDDDGLLLQDAYEIAMDRATGTFDPGPGLPGAAVPVDAGPVDPALALQFATLLQNFIIKAGDNLEEAQDLRGISIFRFYEERRRERQAEMYYRQYYEFLKQNNYAAANAFIRDPHNRERVLYYLHLKLTDADEIGFKMNWQEVYDSILDNKDFETADLFRQLVMMATGGNPPEGFFDYEGRQLIKAMGAVNMGAVNMKGGRKSRRRAKKSRRSVRKNKSRAKGKSICK</sequence>
<feature type="compositionally biased region" description="Basic residues" evidence="1">
    <location>
        <begin position="236"/>
        <end position="265"/>
    </location>
</feature>
<reference evidence="2" key="1">
    <citation type="journal article" date="2020" name="Nature">
        <title>Giant virus diversity and host interactions through global metagenomics.</title>
        <authorList>
            <person name="Schulz F."/>
            <person name="Roux S."/>
            <person name="Paez-Espino D."/>
            <person name="Jungbluth S."/>
            <person name="Walsh D.A."/>
            <person name="Denef V.J."/>
            <person name="McMahon K.D."/>
            <person name="Konstantinidis K.T."/>
            <person name="Eloe-Fadrosh E.A."/>
            <person name="Kyrpides N.C."/>
            <person name="Woyke T."/>
        </authorList>
    </citation>
    <scope>NUCLEOTIDE SEQUENCE</scope>
    <source>
        <strain evidence="2">GVMAG-S-1101182-85</strain>
    </source>
</reference>
<dbReference type="EMBL" id="MN740828">
    <property type="protein sequence ID" value="QHU13969.1"/>
    <property type="molecule type" value="Genomic_DNA"/>
</dbReference>
<evidence type="ECO:0000313" key="2">
    <source>
        <dbReference type="EMBL" id="QHU13969.1"/>
    </source>
</evidence>
<evidence type="ECO:0000256" key="1">
    <source>
        <dbReference type="SAM" id="MobiDB-lite"/>
    </source>
</evidence>
<protein>
    <submittedName>
        <fullName evidence="2">Uncharacterized protein</fullName>
    </submittedName>
</protein>
<accession>A0A6C0K8C5</accession>